<accession>A0A0A9A1D2</accession>
<dbReference type="EMBL" id="GBRH01257043">
    <property type="protein sequence ID" value="JAD40852.1"/>
    <property type="molecule type" value="Transcribed_RNA"/>
</dbReference>
<sequence length="19" mass="2295">MHISTTWQLVFQKKAYSII</sequence>
<proteinExistence type="predicted"/>
<organism evidence="1">
    <name type="scientific">Arundo donax</name>
    <name type="common">Giant reed</name>
    <name type="synonym">Donax arundinaceus</name>
    <dbReference type="NCBI Taxonomy" id="35708"/>
    <lineage>
        <taxon>Eukaryota</taxon>
        <taxon>Viridiplantae</taxon>
        <taxon>Streptophyta</taxon>
        <taxon>Embryophyta</taxon>
        <taxon>Tracheophyta</taxon>
        <taxon>Spermatophyta</taxon>
        <taxon>Magnoliopsida</taxon>
        <taxon>Liliopsida</taxon>
        <taxon>Poales</taxon>
        <taxon>Poaceae</taxon>
        <taxon>PACMAD clade</taxon>
        <taxon>Arundinoideae</taxon>
        <taxon>Arundineae</taxon>
        <taxon>Arundo</taxon>
    </lineage>
</organism>
<evidence type="ECO:0000313" key="1">
    <source>
        <dbReference type="EMBL" id="JAD40852.1"/>
    </source>
</evidence>
<reference evidence="1" key="2">
    <citation type="journal article" date="2015" name="Data Brief">
        <title>Shoot transcriptome of the giant reed, Arundo donax.</title>
        <authorList>
            <person name="Barrero R.A."/>
            <person name="Guerrero F.D."/>
            <person name="Moolhuijzen P."/>
            <person name="Goolsby J.A."/>
            <person name="Tidwell J."/>
            <person name="Bellgard S.E."/>
            <person name="Bellgard M.I."/>
        </authorList>
    </citation>
    <scope>NUCLEOTIDE SEQUENCE</scope>
    <source>
        <tissue evidence="1">Shoot tissue taken approximately 20 cm above the soil surface</tissue>
    </source>
</reference>
<reference evidence="1" key="1">
    <citation type="submission" date="2014-09" db="EMBL/GenBank/DDBJ databases">
        <authorList>
            <person name="Magalhaes I.L.F."/>
            <person name="Oliveira U."/>
            <person name="Santos F.R."/>
            <person name="Vidigal T.H.D.A."/>
            <person name="Brescovit A.D."/>
            <person name="Santos A.J."/>
        </authorList>
    </citation>
    <scope>NUCLEOTIDE SEQUENCE</scope>
    <source>
        <tissue evidence="1">Shoot tissue taken approximately 20 cm above the soil surface</tissue>
    </source>
</reference>
<name>A0A0A9A1D2_ARUDO</name>
<protein>
    <submittedName>
        <fullName evidence="1">Uncharacterized protein</fullName>
    </submittedName>
</protein>
<dbReference type="AlphaFoldDB" id="A0A0A9A1D2"/>